<dbReference type="GO" id="GO:0004757">
    <property type="term" value="F:sepiapterin reductase (NADP+) activity"/>
    <property type="evidence" value="ECO:0007669"/>
    <property type="project" value="TreeGrafter"/>
</dbReference>
<dbReference type="PANTHER" id="PTHR44085:SF2">
    <property type="entry name" value="SEPIAPTERIN REDUCTASE"/>
    <property type="match status" value="1"/>
</dbReference>
<reference evidence="5" key="1">
    <citation type="submission" date="2019-03" db="EMBL/GenBank/DDBJ databases">
        <title>Improved annotation for the trematode Fasciola hepatica.</title>
        <authorList>
            <person name="Choi Y.-J."/>
            <person name="Martin J."/>
            <person name="Mitreva M."/>
        </authorList>
    </citation>
    <scope>NUCLEOTIDE SEQUENCE [LARGE SCALE GENOMIC DNA]</scope>
</reference>
<name>A0A4E0RII7_FASHE</name>
<dbReference type="InterPro" id="IPR036291">
    <property type="entry name" value="NAD(P)-bd_dom_sf"/>
</dbReference>
<keyword evidence="4" id="KW-0560">Oxidoreductase</keyword>
<evidence type="ECO:0000313" key="5">
    <source>
        <dbReference type="EMBL" id="THD27255.1"/>
    </source>
</evidence>
<dbReference type="Pfam" id="PF00106">
    <property type="entry name" value="adh_short"/>
    <property type="match status" value="1"/>
</dbReference>
<dbReference type="SUPFAM" id="SSF51735">
    <property type="entry name" value="NAD(P)-binding Rossmann-fold domains"/>
    <property type="match status" value="1"/>
</dbReference>
<proteinExistence type="predicted"/>
<sequence>METCTCAKISATEALWRGSHCHIVITGASRGFGRAMCLQLVEQLSSGKDQPVSIKMLLMGRDLTALQETKAQVMARRNAQSSAELVVIIVRSPLDMTDARESTLLAALKPFFDLTSDNGGDGKRWNLLVHNAATLGNLKKRADERMSILEQDTYYRVNLTAPMILTSLFLQHFAPFGVHHAPTMVLNISSLAAAQPFPRMSDYCAGKAARQMYLQSLAVDRPSVAVFNYSPGPLDTDMYTQLAEDHGDERFRIQAAENKRSGRIIAPEESARVCVSWLRRFYISKGPEHEPKALICPVHELGWADIWRGSRLDYYDAIEMEKVTRVAFRDSV</sequence>
<dbReference type="EMBL" id="JXXN02000480">
    <property type="protein sequence ID" value="THD27255.1"/>
    <property type="molecule type" value="Genomic_DNA"/>
</dbReference>
<evidence type="ECO:0000256" key="1">
    <source>
        <dbReference type="ARBA" id="ARBA00004496"/>
    </source>
</evidence>
<accession>A0A4E0RII7</accession>
<dbReference type="PRINTS" id="PR00081">
    <property type="entry name" value="GDHRDH"/>
</dbReference>
<dbReference type="InterPro" id="IPR002347">
    <property type="entry name" value="SDR_fam"/>
</dbReference>
<evidence type="ECO:0000256" key="2">
    <source>
        <dbReference type="ARBA" id="ARBA00022490"/>
    </source>
</evidence>
<dbReference type="GO" id="GO:0006729">
    <property type="term" value="P:tetrahydrobiopterin biosynthetic process"/>
    <property type="evidence" value="ECO:0007669"/>
    <property type="project" value="TreeGrafter"/>
</dbReference>
<keyword evidence="6" id="KW-1185">Reference proteome</keyword>
<dbReference type="Proteomes" id="UP000230066">
    <property type="component" value="Unassembled WGS sequence"/>
</dbReference>
<evidence type="ECO:0000313" key="6">
    <source>
        <dbReference type="Proteomes" id="UP000230066"/>
    </source>
</evidence>
<comment type="caution">
    <text evidence="5">The sequence shown here is derived from an EMBL/GenBank/DDBJ whole genome shotgun (WGS) entry which is preliminary data.</text>
</comment>
<evidence type="ECO:0000256" key="4">
    <source>
        <dbReference type="ARBA" id="ARBA00023002"/>
    </source>
</evidence>
<dbReference type="GO" id="GO:0005737">
    <property type="term" value="C:cytoplasm"/>
    <property type="evidence" value="ECO:0007669"/>
    <property type="project" value="UniProtKB-SubCell"/>
</dbReference>
<dbReference type="AlphaFoldDB" id="A0A4E0RII7"/>
<gene>
    <name evidence="5" type="ORF">D915_001819</name>
</gene>
<dbReference type="Gene3D" id="3.40.50.720">
    <property type="entry name" value="NAD(P)-binding Rossmann-like Domain"/>
    <property type="match status" value="1"/>
</dbReference>
<organism evidence="5 6">
    <name type="scientific">Fasciola hepatica</name>
    <name type="common">Liver fluke</name>
    <dbReference type="NCBI Taxonomy" id="6192"/>
    <lineage>
        <taxon>Eukaryota</taxon>
        <taxon>Metazoa</taxon>
        <taxon>Spiralia</taxon>
        <taxon>Lophotrochozoa</taxon>
        <taxon>Platyhelminthes</taxon>
        <taxon>Trematoda</taxon>
        <taxon>Digenea</taxon>
        <taxon>Plagiorchiida</taxon>
        <taxon>Echinostomata</taxon>
        <taxon>Echinostomatoidea</taxon>
        <taxon>Fasciolidae</taxon>
        <taxon>Fasciola</taxon>
    </lineage>
</organism>
<protein>
    <submittedName>
        <fullName evidence="5">Ankyrin repeat-containing</fullName>
    </submittedName>
</protein>
<keyword evidence="2" id="KW-0963">Cytoplasm</keyword>
<keyword evidence="3" id="KW-0521">NADP</keyword>
<evidence type="ECO:0000256" key="3">
    <source>
        <dbReference type="ARBA" id="ARBA00022857"/>
    </source>
</evidence>
<dbReference type="PANTHER" id="PTHR44085">
    <property type="entry name" value="SEPIAPTERIN REDUCTASE"/>
    <property type="match status" value="1"/>
</dbReference>
<comment type="subcellular location">
    <subcellularLocation>
        <location evidence="1">Cytoplasm</location>
    </subcellularLocation>
</comment>
<dbReference type="InterPro" id="IPR051721">
    <property type="entry name" value="Biopterin_syn/organic_redct"/>
</dbReference>